<gene>
    <name evidence="1" type="ORF">FHR32_002960</name>
</gene>
<evidence type="ECO:0008006" key="3">
    <source>
        <dbReference type="Google" id="ProtNLM"/>
    </source>
</evidence>
<proteinExistence type="predicted"/>
<reference evidence="1 2" key="1">
    <citation type="submission" date="2020-08" db="EMBL/GenBank/DDBJ databases">
        <title>Sequencing the genomes of 1000 actinobacteria strains.</title>
        <authorList>
            <person name="Klenk H.-P."/>
        </authorList>
    </citation>
    <scope>NUCLEOTIDE SEQUENCE [LARGE SCALE GENOMIC DNA]</scope>
    <source>
        <strain evidence="1 2">DSM 43023</strain>
    </source>
</reference>
<evidence type="ECO:0000313" key="2">
    <source>
        <dbReference type="Proteomes" id="UP000534286"/>
    </source>
</evidence>
<protein>
    <recommendedName>
        <fullName evidence="3">Tetracyclin repressor-like C-terminal domain-containing protein</fullName>
    </recommendedName>
</protein>
<sequence>MAAYRGATGLDMPLGALVVFLSAWRSIYGAVALEVFDHFAPLITDQEPMFELLMGDLLTRLGLAAEYRAPTPA</sequence>
<dbReference type="Proteomes" id="UP000534286">
    <property type="component" value="Unassembled WGS sequence"/>
</dbReference>
<evidence type="ECO:0000313" key="1">
    <source>
        <dbReference type="EMBL" id="MBB4938655.1"/>
    </source>
</evidence>
<dbReference type="SUPFAM" id="SSF48498">
    <property type="entry name" value="Tetracyclin repressor-like, C-terminal domain"/>
    <property type="match status" value="1"/>
</dbReference>
<dbReference type="AlphaFoldDB" id="A0A7W7WA11"/>
<name>A0A7W7WA11_9ACTN</name>
<dbReference type="InterPro" id="IPR036271">
    <property type="entry name" value="Tet_transcr_reg_TetR-rel_C_sf"/>
</dbReference>
<dbReference type="RefSeq" id="WP_184754802.1">
    <property type="nucleotide sequence ID" value="NZ_BAABEK010000049.1"/>
</dbReference>
<dbReference type="EMBL" id="JACHJU010000001">
    <property type="protein sequence ID" value="MBB4938655.1"/>
    <property type="molecule type" value="Genomic_DNA"/>
</dbReference>
<accession>A0A7W7WA11</accession>
<comment type="caution">
    <text evidence="1">The sequence shown here is derived from an EMBL/GenBank/DDBJ whole genome shotgun (WGS) entry which is preliminary data.</text>
</comment>
<dbReference type="Gene3D" id="1.10.357.10">
    <property type="entry name" value="Tetracycline Repressor, domain 2"/>
    <property type="match status" value="1"/>
</dbReference>
<keyword evidence="2" id="KW-1185">Reference proteome</keyword>
<organism evidence="1 2">
    <name type="scientific">Streptosporangium album</name>
    <dbReference type="NCBI Taxonomy" id="47479"/>
    <lineage>
        <taxon>Bacteria</taxon>
        <taxon>Bacillati</taxon>
        <taxon>Actinomycetota</taxon>
        <taxon>Actinomycetes</taxon>
        <taxon>Streptosporangiales</taxon>
        <taxon>Streptosporangiaceae</taxon>
        <taxon>Streptosporangium</taxon>
    </lineage>
</organism>